<dbReference type="PRINTS" id="PR00237">
    <property type="entry name" value="GPCRRHODOPSN"/>
</dbReference>
<proteinExistence type="predicted"/>
<dbReference type="GO" id="GO:0005886">
    <property type="term" value="C:plasma membrane"/>
    <property type="evidence" value="ECO:0007669"/>
    <property type="project" value="UniProtKB-SubCell"/>
</dbReference>
<evidence type="ECO:0000256" key="5">
    <source>
        <dbReference type="ARBA" id="ARBA00023040"/>
    </source>
</evidence>
<keyword evidence="2" id="KW-1003">Cell membrane</keyword>
<dbReference type="Proteomes" id="UP000230750">
    <property type="component" value="Unassembled WGS sequence"/>
</dbReference>
<evidence type="ECO:0000256" key="9">
    <source>
        <dbReference type="SAM" id="Phobius"/>
    </source>
</evidence>
<dbReference type="AlphaFoldDB" id="A0A2G8K4M3"/>
<dbReference type="GO" id="GO:0004930">
    <property type="term" value="F:G protein-coupled receptor activity"/>
    <property type="evidence" value="ECO:0007669"/>
    <property type="project" value="UniProtKB-KW"/>
</dbReference>
<accession>A0A2G8K4M3</accession>
<sequence>MTDRMLLQNLSNETVSTMSSDAGFGEIYTIVTIIVHVCLMVLILFGNALVIVSYTLTKSVRSIPFNRYILLLAIADLIVGIVGLPVFTRIFIWYNVQFSSSWMTLLAWWASRFPVALSVSVVMLMTYDRLRLVTNPFRYHASYSISRVNKSMSYVCIASILHANIYTVLVIVAVAIVAPQQEDNTELERWWRVKIYLDVIEAVANFIIPLTVLAVMNIAFLSKLRVRLQVFQSRPDNMNEVTKNKCQSISLEVDQHNQRTLSTTKSTRQITRFNVAANKSTDEDVLDFSSIIDDKRKSKLRRIARNLFILLLVYLICWMPIHGLLLIQLFGVNQPILLYHVAILLLYSNSAINPLIYAVTSPQYRNGMLRIICPWRMTKVNKAIQANTTPASLPAANMDPIV</sequence>
<feature type="transmembrane region" description="Helical" evidence="9">
    <location>
        <begin position="154"/>
        <end position="179"/>
    </location>
</feature>
<dbReference type="Pfam" id="PF00001">
    <property type="entry name" value="7tm_1"/>
    <property type="match status" value="1"/>
</dbReference>
<dbReference type="PANTHER" id="PTHR24248:SF120">
    <property type="entry name" value="G-PROTEIN COUPLED RECEPTORS FAMILY 1 PROFILE DOMAIN-CONTAINING PROTEIN"/>
    <property type="match status" value="1"/>
</dbReference>
<feature type="transmembrane region" description="Helical" evidence="9">
    <location>
        <begin position="199"/>
        <end position="221"/>
    </location>
</feature>
<dbReference type="SUPFAM" id="SSF81321">
    <property type="entry name" value="Family A G protein-coupled receptor-like"/>
    <property type="match status" value="1"/>
</dbReference>
<keyword evidence="4 9" id="KW-1133">Transmembrane helix</keyword>
<feature type="transmembrane region" description="Helical" evidence="9">
    <location>
        <begin position="68"/>
        <end position="94"/>
    </location>
</feature>
<keyword evidence="5" id="KW-0297">G-protein coupled receptor</keyword>
<feature type="transmembrane region" description="Helical" evidence="9">
    <location>
        <begin position="336"/>
        <end position="360"/>
    </location>
</feature>
<name>A0A2G8K4M3_STIJA</name>
<evidence type="ECO:0000256" key="7">
    <source>
        <dbReference type="ARBA" id="ARBA00023170"/>
    </source>
</evidence>
<keyword evidence="7 11" id="KW-0675">Receptor</keyword>
<feature type="transmembrane region" description="Helical" evidence="9">
    <location>
        <begin position="106"/>
        <end position="127"/>
    </location>
</feature>
<evidence type="ECO:0000313" key="12">
    <source>
        <dbReference type="Proteomes" id="UP000230750"/>
    </source>
</evidence>
<evidence type="ECO:0000256" key="2">
    <source>
        <dbReference type="ARBA" id="ARBA00022475"/>
    </source>
</evidence>
<keyword evidence="12" id="KW-1185">Reference proteome</keyword>
<dbReference type="Gene3D" id="1.20.1070.10">
    <property type="entry name" value="Rhodopsin 7-helix transmembrane proteins"/>
    <property type="match status" value="1"/>
</dbReference>
<feature type="transmembrane region" description="Helical" evidence="9">
    <location>
        <begin position="307"/>
        <end position="330"/>
    </location>
</feature>
<dbReference type="GO" id="GO:0071880">
    <property type="term" value="P:adenylate cyclase-activating adrenergic receptor signaling pathway"/>
    <property type="evidence" value="ECO:0007669"/>
    <property type="project" value="TreeGrafter"/>
</dbReference>
<gene>
    <name evidence="11" type="ORF">BSL78_20191</name>
</gene>
<evidence type="ECO:0000256" key="3">
    <source>
        <dbReference type="ARBA" id="ARBA00022692"/>
    </source>
</evidence>
<keyword evidence="8" id="KW-0807">Transducer</keyword>
<evidence type="ECO:0000259" key="10">
    <source>
        <dbReference type="PROSITE" id="PS50262"/>
    </source>
</evidence>
<dbReference type="GO" id="GO:0043410">
    <property type="term" value="P:positive regulation of MAPK cascade"/>
    <property type="evidence" value="ECO:0007669"/>
    <property type="project" value="TreeGrafter"/>
</dbReference>
<evidence type="ECO:0000256" key="1">
    <source>
        <dbReference type="ARBA" id="ARBA00004651"/>
    </source>
</evidence>
<dbReference type="InterPro" id="IPR017452">
    <property type="entry name" value="GPCR_Rhodpsn_7TM"/>
</dbReference>
<feature type="domain" description="G-protein coupled receptors family 1 profile" evidence="10">
    <location>
        <begin position="46"/>
        <end position="357"/>
    </location>
</feature>
<keyword evidence="3 9" id="KW-0812">Transmembrane</keyword>
<dbReference type="PANTHER" id="PTHR24248">
    <property type="entry name" value="ADRENERGIC RECEPTOR-RELATED G-PROTEIN COUPLED RECEPTOR"/>
    <property type="match status" value="1"/>
</dbReference>
<evidence type="ECO:0000256" key="8">
    <source>
        <dbReference type="ARBA" id="ARBA00023224"/>
    </source>
</evidence>
<keyword evidence="6 9" id="KW-0472">Membrane</keyword>
<dbReference type="PROSITE" id="PS50262">
    <property type="entry name" value="G_PROTEIN_RECEP_F1_2"/>
    <property type="match status" value="1"/>
</dbReference>
<feature type="transmembrane region" description="Helical" evidence="9">
    <location>
        <begin position="27"/>
        <end position="56"/>
    </location>
</feature>
<dbReference type="OrthoDB" id="9930460at2759"/>
<evidence type="ECO:0000313" key="11">
    <source>
        <dbReference type="EMBL" id="PIK42948.1"/>
    </source>
</evidence>
<protein>
    <submittedName>
        <fullName evidence="11">Putative histamine H3 receptor-like</fullName>
    </submittedName>
</protein>
<comment type="subcellular location">
    <subcellularLocation>
        <location evidence="1">Cell membrane</location>
        <topology evidence="1">Multi-pass membrane protein</topology>
    </subcellularLocation>
</comment>
<evidence type="ECO:0000256" key="4">
    <source>
        <dbReference type="ARBA" id="ARBA00022989"/>
    </source>
</evidence>
<evidence type="ECO:0000256" key="6">
    <source>
        <dbReference type="ARBA" id="ARBA00023136"/>
    </source>
</evidence>
<organism evidence="11 12">
    <name type="scientific">Stichopus japonicus</name>
    <name type="common">Sea cucumber</name>
    <dbReference type="NCBI Taxonomy" id="307972"/>
    <lineage>
        <taxon>Eukaryota</taxon>
        <taxon>Metazoa</taxon>
        <taxon>Echinodermata</taxon>
        <taxon>Eleutherozoa</taxon>
        <taxon>Echinozoa</taxon>
        <taxon>Holothuroidea</taxon>
        <taxon>Aspidochirotacea</taxon>
        <taxon>Aspidochirotida</taxon>
        <taxon>Stichopodidae</taxon>
        <taxon>Apostichopus</taxon>
    </lineage>
</organism>
<reference evidence="11 12" key="1">
    <citation type="journal article" date="2017" name="PLoS Biol.">
        <title>The sea cucumber genome provides insights into morphological evolution and visceral regeneration.</title>
        <authorList>
            <person name="Zhang X."/>
            <person name="Sun L."/>
            <person name="Yuan J."/>
            <person name="Sun Y."/>
            <person name="Gao Y."/>
            <person name="Zhang L."/>
            <person name="Li S."/>
            <person name="Dai H."/>
            <person name="Hamel J.F."/>
            <person name="Liu C."/>
            <person name="Yu Y."/>
            <person name="Liu S."/>
            <person name="Lin W."/>
            <person name="Guo K."/>
            <person name="Jin S."/>
            <person name="Xu P."/>
            <person name="Storey K.B."/>
            <person name="Huan P."/>
            <person name="Zhang T."/>
            <person name="Zhou Y."/>
            <person name="Zhang J."/>
            <person name="Lin C."/>
            <person name="Li X."/>
            <person name="Xing L."/>
            <person name="Huo D."/>
            <person name="Sun M."/>
            <person name="Wang L."/>
            <person name="Mercier A."/>
            <person name="Li F."/>
            <person name="Yang H."/>
            <person name="Xiang J."/>
        </authorList>
    </citation>
    <scope>NUCLEOTIDE SEQUENCE [LARGE SCALE GENOMIC DNA]</scope>
    <source>
        <strain evidence="11">Shaxun</strain>
        <tissue evidence="11">Muscle</tissue>
    </source>
</reference>
<dbReference type="InterPro" id="IPR000276">
    <property type="entry name" value="GPCR_Rhodpsn"/>
</dbReference>
<dbReference type="STRING" id="307972.A0A2G8K4M3"/>
<comment type="caution">
    <text evidence="11">The sequence shown here is derived from an EMBL/GenBank/DDBJ whole genome shotgun (WGS) entry which is preliminary data.</text>
</comment>
<dbReference type="CDD" id="cd00637">
    <property type="entry name" value="7tm_classA_rhodopsin-like"/>
    <property type="match status" value="1"/>
</dbReference>
<dbReference type="EMBL" id="MRZV01000889">
    <property type="protein sequence ID" value="PIK42948.1"/>
    <property type="molecule type" value="Genomic_DNA"/>
</dbReference>